<protein>
    <submittedName>
        <fullName evidence="3">HTH-type transcriptional repressor RghR</fullName>
    </submittedName>
</protein>
<feature type="domain" description="HTH cro/C1-type" evidence="2">
    <location>
        <begin position="7"/>
        <end position="65"/>
    </location>
</feature>
<dbReference type="OrthoDB" id="288015at2"/>
<name>A0A518DQJ9_9BACT</name>
<dbReference type="AlphaFoldDB" id="A0A518DQJ9"/>
<keyword evidence="4" id="KW-1185">Reference proteome</keyword>
<organism evidence="3 4">
    <name type="scientific">Lignipirellula cremea</name>
    <dbReference type="NCBI Taxonomy" id="2528010"/>
    <lineage>
        <taxon>Bacteria</taxon>
        <taxon>Pseudomonadati</taxon>
        <taxon>Planctomycetota</taxon>
        <taxon>Planctomycetia</taxon>
        <taxon>Pirellulales</taxon>
        <taxon>Pirellulaceae</taxon>
        <taxon>Lignipirellula</taxon>
    </lineage>
</organism>
<evidence type="ECO:0000256" key="1">
    <source>
        <dbReference type="ARBA" id="ARBA00023125"/>
    </source>
</evidence>
<dbReference type="PANTHER" id="PTHR46558:SF4">
    <property type="entry name" value="DNA-BIDING PHAGE PROTEIN"/>
    <property type="match status" value="1"/>
</dbReference>
<evidence type="ECO:0000313" key="4">
    <source>
        <dbReference type="Proteomes" id="UP000317648"/>
    </source>
</evidence>
<dbReference type="SMART" id="SM00530">
    <property type="entry name" value="HTH_XRE"/>
    <property type="match status" value="1"/>
</dbReference>
<dbReference type="Proteomes" id="UP000317648">
    <property type="component" value="Chromosome"/>
</dbReference>
<evidence type="ECO:0000313" key="3">
    <source>
        <dbReference type="EMBL" id="QDU94099.1"/>
    </source>
</evidence>
<gene>
    <name evidence="3" type="primary">rghR_1</name>
    <name evidence="3" type="ORF">Pla8534_18850</name>
</gene>
<dbReference type="InterPro" id="IPR010982">
    <property type="entry name" value="Lambda_DNA-bd_dom_sf"/>
</dbReference>
<dbReference type="KEGG" id="lcre:Pla8534_18850"/>
<dbReference type="CDD" id="cd00093">
    <property type="entry name" value="HTH_XRE"/>
    <property type="match status" value="1"/>
</dbReference>
<dbReference type="Gene3D" id="1.10.260.40">
    <property type="entry name" value="lambda repressor-like DNA-binding domains"/>
    <property type="match status" value="1"/>
</dbReference>
<proteinExistence type="predicted"/>
<dbReference type="Pfam" id="PF12844">
    <property type="entry name" value="HTH_19"/>
    <property type="match status" value="1"/>
</dbReference>
<dbReference type="RefSeq" id="WP_145051916.1">
    <property type="nucleotide sequence ID" value="NZ_CP036433.1"/>
</dbReference>
<keyword evidence="1" id="KW-0238">DNA-binding</keyword>
<reference evidence="3 4" key="1">
    <citation type="submission" date="2019-02" db="EMBL/GenBank/DDBJ databases">
        <title>Deep-cultivation of Planctomycetes and their phenomic and genomic characterization uncovers novel biology.</title>
        <authorList>
            <person name="Wiegand S."/>
            <person name="Jogler M."/>
            <person name="Boedeker C."/>
            <person name="Pinto D."/>
            <person name="Vollmers J."/>
            <person name="Rivas-Marin E."/>
            <person name="Kohn T."/>
            <person name="Peeters S.H."/>
            <person name="Heuer A."/>
            <person name="Rast P."/>
            <person name="Oberbeckmann S."/>
            <person name="Bunk B."/>
            <person name="Jeske O."/>
            <person name="Meyerdierks A."/>
            <person name="Storesund J.E."/>
            <person name="Kallscheuer N."/>
            <person name="Luecker S."/>
            <person name="Lage O.M."/>
            <person name="Pohl T."/>
            <person name="Merkel B.J."/>
            <person name="Hornburger P."/>
            <person name="Mueller R.-W."/>
            <person name="Bruemmer F."/>
            <person name="Labrenz M."/>
            <person name="Spormann A.M."/>
            <person name="Op den Camp H."/>
            <person name="Overmann J."/>
            <person name="Amann R."/>
            <person name="Jetten M.S.M."/>
            <person name="Mascher T."/>
            <person name="Medema M.H."/>
            <person name="Devos D.P."/>
            <person name="Kaster A.-K."/>
            <person name="Ovreas L."/>
            <person name="Rohde M."/>
            <person name="Galperin M.Y."/>
            <person name="Jogler C."/>
        </authorList>
    </citation>
    <scope>NUCLEOTIDE SEQUENCE [LARGE SCALE GENOMIC DNA]</scope>
    <source>
        <strain evidence="3 4">Pla85_3_4</strain>
    </source>
</reference>
<dbReference type="PROSITE" id="PS50943">
    <property type="entry name" value="HTH_CROC1"/>
    <property type="match status" value="1"/>
</dbReference>
<dbReference type="GO" id="GO:0003677">
    <property type="term" value="F:DNA binding"/>
    <property type="evidence" value="ECO:0007669"/>
    <property type="project" value="UniProtKB-KW"/>
</dbReference>
<evidence type="ECO:0000259" key="2">
    <source>
        <dbReference type="PROSITE" id="PS50943"/>
    </source>
</evidence>
<dbReference type="InterPro" id="IPR001387">
    <property type="entry name" value="Cro/C1-type_HTH"/>
</dbReference>
<accession>A0A518DQJ9</accession>
<dbReference type="PANTHER" id="PTHR46558">
    <property type="entry name" value="TRACRIPTIONAL REGULATORY PROTEIN-RELATED-RELATED"/>
    <property type="match status" value="1"/>
</dbReference>
<dbReference type="EMBL" id="CP036433">
    <property type="protein sequence ID" value="QDU94099.1"/>
    <property type="molecule type" value="Genomic_DNA"/>
</dbReference>
<sequence>MKFGERLRALRQGKNLSQRDLAVQVGVNFTYISKIENEKLDFAQFPGEELIRKLAKALEADEDELLILAEKVPERIKKRVMERPDAFRKFAELDDKDIDRLLDEIDDK</sequence>
<dbReference type="SUPFAM" id="SSF47413">
    <property type="entry name" value="lambda repressor-like DNA-binding domains"/>
    <property type="match status" value="1"/>
</dbReference>